<name>A0ABV9I874_9DEIO</name>
<evidence type="ECO:0000256" key="3">
    <source>
        <dbReference type="SAM" id="SignalP"/>
    </source>
</evidence>
<evidence type="ECO:0000313" key="5">
    <source>
        <dbReference type="EMBL" id="MFC4638519.1"/>
    </source>
</evidence>
<dbReference type="SUPFAM" id="SSF53822">
    <property type="entry name" value="Periplasmic binding protein-like I"/>
    <property type="match status" value="1"/>
</dbReference>
<dbReference type="PANTHER" id="PTHR47151:SF2">
    <property type="entry name" value="AMINO ACID BINDING PROTEIN"/>
    <property type="match status" value="1"/>
</dbReference>
<dbReference type="Pfam" id="PF13458">
    <property type="entry name" value="Peripla_BP_6"/>
    <property type="match status" value="1"/>
</dbReference>
<accession>A0ABV9I874</accession>
<dbReference type="InterPro" id="IPR028082">
    <property type="entry name" value="Peripla_BP_I"/>
</dbReference>
<feature type="domain" description="Leucine-binding protein" evidence="4">
    <location>
        <begin position="33"/>
        <end position="356"/>
    </location>
</feature>
<proteinExistence type="inferred from homology"/>
<organism evidence="5 6">
    <name type="scientific">Deinococcus hohokamensis</name>
    <dbReference type="NCBI Taxonomy" id="309883"/>
    <lineage>
        <taxon>Bacteria</taxon>
        <taxon>Thermotogati</taxon>
        <taxon>Deinococcota</taxon>
        <taxon>Deinococci</taxon>
        <taxon>Deinococcales</taxon>
        <taxon>Deinococcaceae</taxon>
        <taxon>Deinococcus</taxon>
    </lineage>
</organism>
<dbReference type="RefSeq" id="WP_380061528.1">
    <property type="nucleotide sequence ID" value="NZ_JBHSEI010000006.1"/>
</dbReference>
<evidence type="ECO:0000259" key="4">
    <source>
        <dbReference type="Pfam" id="PF13458"/>
    </source>
</evidence>
<dbReference type="InterPro" id="IPR028081">
    <property type="entry name" value="Leu-bd"/>
</dbReference>
<comment type="caution">
    <text evidence="5">The sequence shown here is derived from an EMBL/GenBank/DDBJ whole genome shotgun (WGS) entry which is preliminary data.</text>
</comment>
<protein>
    <submittedName>
        <fullName evidence="5">Branched-chain amino acid ABC transporter substrate-binding protein</fullName>
    </submittedName>
</protein>
<keyword evidence="2 3" id="KW-0732">Signal</keyword>
<dbReference type="PANTHER" id="PTHR47151">
    <property type="entry name" value="LEU/ILE/VAL-BINDING ABC TRANSPORTER SUBUNIT"/>
    <property type="match status" value="1"/>
</dbReference>
<gene>
    <name evidence="5" type="ORF">ACFO0D_09210</name>
</gene>
<feature type="signal peptide" evidence="3">
    <location>
        <begin position="1"/>
        <end position="30"/>
    </location>
</feature>
<feature type="chain" id="PRO_5045377593" evidence="3">
    <location>
        <begin position="31"/>
        <end position="403"/>
    </location>
</feature>
<sequence length="403" mass="41944">MLNNSTDARRRARGLVSLAAGLLLAGTAQAATFKIATISPLSGDLSAIGQEIRRATELAIRDQAAAFRTLGHSVVLVPFDDQGAPTVAAQEIKRVLADPGILGVVGAYNSAVSNVVGQATAPARLAVISPASSNDALTTQGWTQFHRLVPPDQAHAVAALNYITGELKARSVYVVSDNTGYGNGLTRAIIAEMKKRQVTLAGYVGVSSDEDAEAALRKIKASGPGVVFCGCYENVLAPMIKGLRAAQVPATFMGAGTLDSPSFVRRVGVDAEGAVYTTGFGPISSFTNSQAFASKYRAAYNVVPSGVAAYAYDAATTLLTALRTAASAAGGVPSRPQVSQALRRTSLPACFGGTTSNCTTVSGAISFTNTGDRQRSRLLVMRFDKLLQPQVAKVYTISPEANR</sequence>
<evidence type="ECO:0000313" key="6">
    <source>
        <dbReference type="Proteomes" id="UP001595952"/>
    </source>
</evidence>
<keyword evidence="6" id="KW-1185">Reference proteome</keyword>
<comment type="similarity">
    <text evidence="1">Belongs to the leucine-binding protein family.</text>
</comment>
<dbReference type="Proteomes" id="UP001595952">
    <property type="component" value="Unassembled WGS sequence"/>
</dbReference>
<reference evidence="6" key="1">
    <citation type="journal article" date="2019" name="Int. J. Syst. Evol. Microbiol.">
        <title>The Global Catalogue of Microorganisms (GCM) 10K type strain sequencing project: providing services to taxonomists for standard genome sequencing and annotation.</title>
        <authorList>
            <consortium name="The Broad Institute Genomics Platform"/>
            <consortium name="The Broad Institute Genome Sequencing Center for Infectious Disease"/>
            <person name="Wu L."/>
            <person name="Ma J."/>
        </authorList>
    </citation>
    <scope>NUCLEOTIDE SEQUENCE [LARGE SCALE GENOMIC DNA]</scope>
    <source>
        <strain evidence="6">CCUG 55995</strain>
    </source>
</reference>
<dbReference type="EMBL" id="JBHSEI010000006">
    <property type="protein sequence ID" value="MFC4638519.1"/>
    <property type="molecule type" value="Genomic_DNA"/>
</dbReference>
<evidence type="ECO:0000256" key="2">
    <source>
        <dbReference type="ARBA" id="ARBA00022729"/>
    </source>
</evidence>
<evidence type="ECO:0000256" key="1">
    <source>
        <dbReference type="ARBA" id="ARBA00010062"/>
    </source>
</evidence>
<dbReference type="Gene3D" id="3.40.50.2300">
    <property type="match status" value="2"/>
</dbReference>
<dbReference type="CDD" id="cd06342">
    <property type="entry name" value="PBP1_ABC_LIVBP-like"/>
    <property type="match status" value="1"/>
</dbReference>